<dbReference type="Proteomes" id="UP000866496">
    <property type="component" value="Unassembled WGS sequence"/>
</dbReference>
<protein>
    <submittedName>
        <fullName evidence="1">Uncharacterized protein</fullName>
    </submittedName>
</protein>
<proteinExistence type="predicted"/>
<dbReference type="EMBL" id="DACWHX010000006">
    <property type="protein sequence ID" value="HAU1879811.1"/>
    <property type="molecule type" value="Genomic_DNA"/>
</dbReference>
<name>A0AAN5PIU0_LEGPN</name>
<dbReference type="GO" id="GO:0005506">
    <property type="term" value="F:iron ion binding"/>
    <property type="evidence" value="ECO:0007669"/>
    <property type="project" value="InterPro"/>
</dbReference>
<reference evidence="1" key="2">
    <citation type="submission" date="2019-10" db="EMBL/GenBank/DDBJ databases">
        <authorList>
            <consortium name="NCBI Pathogen Detection Project"/>
        </authorList>
    </citation>
    <scope>NUCLEOTIDE SEQUENCE</scope>
    <source>
        <strain evidence="1">AZ00058701</strain>
    </source>
</reference>
<dbReference type="GeneID" id="57036396"/>
<dbReference type="PROSITE" id="PS00086">
    <property type="entry name" value="CYTOCHROME_P450"/>
    <property type="match status" value="1"/>
</dbReference>
<sequence>MFGELFASSIVLGVRYYSNQAYQAVAGLLGQIERFGIGYTREFIRDPKSMIQSLTSKARSSEAGYSVVSLGYLGGNYAVITPKSQSQLTELLNQFDQEKSGRRGHASFKFFSGNDFFIISDIPFSVGLRNCPAFAVTESLFKVTIAKFVSDYQLQLVKKDEDDSTLHITSRDKSFGLMQ</sequence>
<comment type="caution">
    <text evidence="1">The sequence shown here is derived from an EMBL/GenBank/DDBJ whole genome shotgun (WGS) entry which is preliminary data.</text>
</comment>
<dbReference type="GO" id="GO:0016705">
    <property type="term" value="F:oxidoreductase activity, acting on paired donors, with incorporation or reduction of molecular oxygen"/>
    <property type="evidence" value="ECO:0007669"/>
    <property type="project" value="InterPro"/>
</dbReference>
<organism evidence="1 2">
    <name type="scientific">Legionella pneumophila</name>
    <dbReference type="NCBI Taxonomy" id="446"/>
    <lineage>
        <taxon>Bacteria</taxon>
        <taxon>Pseudomonadati</taxon>
        <taxon>Pseudomonadota</taxon>
        <taxon>Gammaproteobacteria</taxon>
        <taxon>Legionellales</taxon>
        <taxon>Legionellaceae</taxon>
        <taxon>Legionella</taxon>
    </lineage>
</organism>
<dbReference type="AlphaFoldDB" id="A0AAN5PIU0"/>
<evidence type="ECO:0000313" key="1">
    <source>
        <dbReference type="EMBL" id="HAU1879811.1"/>
    </source>
</evidence>
<dbReference type="InterPro" id="IPR017972">
    <property type="entry name" value="Cyt_P450_CS"/>
</dbReference>
<gene>
    <name evidence="1" type="ORF">JBJ86_06050</name>
</gene>
<reference evidence="1" key="1">
    <citation type="journal article" date="2018" name="Genome Biol.">
        <title>SKESA: strategic k-mer extension for scrupulous assemblies.</title>
        <authorList>
            <person name="Souvorov A."/>
            <person name="Agarwala R."/>
            <person name="Lipman D.J."/>
        </authorList>
    </citation>
    <scope>NUCLEOTIDE SEQUENCE</scope>
    <source>
        <strain evidence="1">AZ00058701</strain>
    </source>
</reference>
<accession>A0AAN5PIU0</accession>
<dbReference type="RefSeq" id="WP_010948107.1">
    <property type="nucleotide sequence ID" value="NZ_BBUG01000039.1"/>
</dbReference>
<evidence type="ECO:0000313" key="2">
    <source>
        <dbReference type="Proteomes" id="UP000866496"/>
    </source>
</evidence>